<keyword evidence="1" id="KW-0808">Transferase</keyword>
<dbReference type="InterPro" id="IPR006116">
    <property type="entry name" value="NT_2-5OAS_ClassI-CCAase"/>
</dbReference>
<evidence type="ECO:0000256" key="3">
    <source>
        <dbReference type="ARBA" id="ARBA00022723"/>
    </source>
</evidence>
<evidence type="ECO:0000259" key="11">
    <source>
        <dbReference type="Pfam" id="PF21654"/>
    </source>
</evidence>
<keyword evidence="4" id="KW-0547">Nucleotide-binding</keyword>
<evidence type="ECO:0000313" key="13">
    <source>
        <dbReference type="Proteomes" id="UP001465426"/>
    </source>
</evidence>
<evidence type="ECO:0000256" key="2">
    <source>
        <dbReference type="ARBA" id="ARBA00022695"/>
    </source>
</evidence>
<evidence type="ECO:0000256" key="10">
    <source>
        <dbReference type="ARBA" id="ARBA00048304"/>
    </source>
</evidence>
<proteinExistence type="predicted"/>
<keyword evidence="7" id="KW-0546">Nucleotide metabolism</keyword>
<reference evidence="12 13" key="1">
    <citation type="submission" date="2024-03" db="EMBL/GenBank/DDBJ databases">
        <title>Human intestinal bacterial collection.</title>
        <authorList>
            <person name="Pauvert C."/>
            <person name="Hitch T.C.A."/>
            <person name="Clavel T."/>
        </authorList>
    </citation>
    <scope>NUCLEOTIDE SEQUENCE [LARGE SCALE GENOMIC DNA]</scope>
    <source>
        <strain evidence="12 13">CLA-SR-H024</strain>
    </source>
</reference>
<dbReference type="EMBL" id="JBBMFN010000001">
    <property type="protein sequence ID" value="MEQ2464166.1"/>
    <property type="molecule type" value="Genomic_DNA"/>
</dbReference>
<keyword evidence="5" id="KW-0067">ATP-binding</keyword>
<keyword evidence="6" id="KW-0460">Magnesium</keyword>
<keyword evidence="8" id="KW-0051">Antiviral defense</keyword>
<dbReference type="InterPro" id="IPR048445">
    <property type="entry name" value="DncV-like_NTFase"/>
</dbReference>
<evidence type="ECO:0000256" key="4">
    <source>
        <dbReference type="ARBA" id="ARBA00022741"/>
    </source>
</evidence>
<sequence length="394" mass="46310">MVQAIDKSILDEMIEQLDLPEYVVEQTIKRYESLGEWFDRENSTFKDIQVDIFPQGSFALGTTIKPINNQEEYDLDMGCKVNVPQFKNQFSQEDLKKMVGIELEKYRIAKGIKQDLDEKHRCWRLEYKDEIKFHLDIVPCIPIHTDNQAHYKQQLLEAYQYDSTFNEAVANLAINITDVRLENYSIISQDWQISNPEGYIKWFEDRMIQDQKRILNERASVKPVPIYAQKTILQRCIQLMKRHRDNMFGDDERKPISIIITTLAARAYKGEHNVEEALINILEKMPEYINNSIPRVPNPVNPNEDFTDRWDMAEGKKLDLEGNFKNWLMQAKIDFKNLLTTNNYETASLILSNKFSMKVDKQLLSEKYNYSQESQKAFARVLPTNPPKPWSDGY</sequence>
<dbReference type="Pfam" id="PF21654">
    <property type="entry name" value="DncV-like_NTFase"/>
    <property type="match status" value="1"/>
</dbReference>
<keyword evidence="13" id="KW-1185">Reference proteome</keyword>
<evidence type="ECO:0000256" key="9">
    <source>
        <dbReference type="ARBA" id="ARBA00044145"/>
    </source>
</evidence>
<evidence type="ECO:0000313" key="12">
    <source>
        <dbReference type="EMBL" id="MEQ2464166.1"/>
    </source>
</evidence>
<evidence type="ECO:0000256" key="7">
    <source>
        <dbReference type="ARBA" id="ARBA00023080"/>
    </source>
</evidence>
<evidence type="ECO:0000256" key="8">
    <source>
        <dbReference type="ARBA" id="ARBA00023118"/>
    </source>
</evidence>
<dbReference type="Gene3D" id="3.30.460.10">
    <property type="entry name" value="Beta Polymerase, domain 2"/>
    <property type="match status" value="1"/>
</dbReference>
<organism evidence="12 13">
    <name type="scientific">Niallia hominis</name>
    <dbReference type="NCBI Taxonomy" id="3133173"/>
    <lineage>
        <taxon>Bacteria</taxon>
        <taxon>Bacillati</taxon>
        <taxon>Bacillota</taxon>
        <taxon>Bacilli</taxon>
        <taxon>Bacillales</taxon>
        <taxon>Bacillaceae</taxon>
        <taxon>Niallia</taxon>
    </lineage>
</organism>
<dbReference type="Proteomes" id="UP001465426">
    <property type="component" value="Unassembled WGS sequence"/>
</dbReference>
<keyword evidence="3" id="KW-0479">Metal-binding</keyword>
<keyword evidence="2" id="KW-0548">Nucleotidyltransferase</keyword>
<gene>
    <name evidence="12" type="ORF">WMO63_00615</name>
</gene>
<dbReference type="InterPro" id="IPR043519">
    <property type="entry name" value="NT_sf"/>
</dbReference>
<comment type="caution">
    <text evidence="12">The sequence shown here is derived from an EMBL/GenBank/DDBJ whole genome shotgun (WGS) entry which is preliminary data.</text>
</comment>
<accession>A0ABV1EUK5</accession>
<evidence type="ECO:0000256" key="1">
    <source>
        <dbReference type="ARBA" id="ARBA00022679"/>
    </source>
</evidence>
<evidence type="ECO:0000256" key="6">
    <source>
        <dbReference type="ARBA" id="ARBA00022842"/>
    </source>
</evidence>
<evidence type="ECO:0000256" key="5">
    <source>
        <dbReference type="ARBA" id="ARBA00022840"/>
    </source>
</evidence>
<protein>
    <recommendedName>
        <fullName evidence="9">Cyclic GMP-AMP synthase</fullName>
    </recommendedName>
</protein>
<dbReference type="RefSeq" id="WP_349204048.1">
    <property type="nucleotide sequence ID" value="NZ_JBBMFN010000001.1"/>
</dbReference>
<feature type="domain" description="Cyclic GMP-AMP synthase DncV-like nucleotidyltransferase" evidence="11">
    <location>
        <begin position="52"/>
        <end position="137"/>
    </location>
</feature>
<dbReference type="CDD" id="cd05400">
    <property type="entry name" value="NT_2-5OAS_ClassI-CCAase"/>
    <property type="match status" value="1"/>
</dbReference>
<comment type="catalytic activity">
    <reaction evidence="10">
        <text>GTP + ATP = 3',3'-cGAMP + 2 diphosphate</text>
        <dbReference type="Rhea" id="RHEA:35647"/>
        <dbReference type="ChEBI" id="CHEBI:30616"/>
        <dbReference type="ChEBI" id="CHEBI:33019"/>
        <dbReference type="ChEBI" id="CHEBI:37565"/>
        <dbReference type="ChEBI" id="CHEBI:71501"/>
    </reaction>
    <physiologicalReaction direction="left-to-right" evidence="10">
        <dbReference type="Rhea" id="RHEA:35648"/>
    </physiologicalReaction>
</comment>
<name>A0ABV1EUK5_9BACI</name>